<gene>
    <name evidence="2" type="ORF">EXIGLDRAFT_721172</name>
</gene>
<name>A0A165FVP0_EXIGL</name>
<accession>A0A165FVP0</accession>
<sequence>MLFVQVVVVALISACVAAPAPAPFTREDLPAAAALCPDLAFKRDGSCVAKAPGAEA</sequence>
<feature type="signal peptide" evidence="1">
    <location>
        <begin position="1"/>
        <end position="17"/>
    </location>
</feature>
<feature type="chain" id="PRO_5007857874" evidence="1">
    <location>
        <begin position="18"/>
        <end position="56"/>
    </location>
</feature>
<dbReference type="Proteomes" id="UP000077266">
    <property type="component" value="Unassembled WGS sequence"/>
</dbReference>
<dbReference type="InParanoid" id="A0A165FVP0"/>
<keyword evidence="1" id="KW-0732">Signal</keyword>
<evidence type="ECO:0000313" key="2">
    <source>
        <dbReference type="EMBL" id="KZV89600.1"/>
    </source>
</evidence>
<dbReference type="EMBL" id="KV426068">
    <property type="protein sequence ID" value="KZV89600.1"/>
    <property type="molecule type" value="Genomic_DNA"/>
</dbReference>
<proteinExistence type="predicted"/>
<evidence type="ECO:0000256" key="1">
    <source>
        <dbReference type="SAM" id="SignalP"/>
    </source>
</evidence>
<organism evidence="2 3">
    <name type="scientific">Exidia glandulosa HHB12029</name>
    <dbReference type="NCBI Taxonomy" id="1314781"/>
    <lineage>
        <taxon>Eukaryota</taxon>
        <taxon>Fungi</taxon>
        <taxon>Dikarya</taxon>
        <taxon>Basidiomycota</taxon>
        <taxon>Agaricomycotina</taxon>
        <taxon>Agaricomycetes</taxon>
        <taxon>Auriculariales</taxon>
        <taxon>Exidiaceae</taxon>
        <taxon>Exidia</taxon>
    </lineage>
</organism>
<dbReference type="AlphaFoldDB" id="A0A165FVP0"/>
<keyword evidence="3" id="KW-1185">Reference proteome</keyword>
<protein>
    <submittedName>
        <fullName evidence="2">Uncharacterized protein</fullName>
    </submittedName>
</protein>
<evidence type="ECO:0000313" key="3">
    <source>
        <dbReference type="Proteomes" id="UP000077266"/>
    </source>
</evidence>
<reference evidence="2 3" key="1">
    <citation type="journal article" date="2016" name="Mol. Biol. Evol.">
        <title>Comparative Genomics of Early-Diverging Mushroom-Forming Fungi Provides Insights into the Origins of Lignocellulose Decay Capabilities.</title>
        <authorList>
            <person name="Nagy L.G."/>
            <person name="Riley R."/>
            <person name="Tritt A."/>
            <person name="Adam C."/>
            <person name="Daum C."/>
            <person name="Floudas D."/>
            <person name="Sun H."/>
            <person name="Yadav J.S."/>
            <person name="Pangilinan J."/>
            <person name="Larsson K.H."/>
            <person name="Matsuura K."/>
            <person name="Barry K."/>
            <person name="Labutti K."/>
            <person name="Kuo R."/>
            <person name="Ohm R.A."/>
            <person name="Bhattacharya S.S."/>
            <person name="Shirouzu T."/>
            <person name="Yoshinaga Y."/>
            <person name="Martin F.M."/>
            <person name="Grigoriev I.V."/>
            <person name="Hibbett D.S."/>
        </authorList>
    </citation>
    <scope>NUCLEOTIDE SEQUENCE [LARGE SCALE GENOMIC DNA]</scope>
    <source>
        <strain evidence="2 3">HHB12029</strain>
    </source>
</reference>